<dbReference type="GO" id="GO:0007411">
    <property type="term" value="P:axon guidance"/>
    <property type="evidence" value="ECO:0007669"/>
    <property type="project" value="TreeGrafter"/>
</dbReference>
<dbReference type="PROSITE" id="PS51004">
    <property type="entry name" value="SEMA"/>
    <property type="match status" value="1"/>
</dbReference>
<dbReference type="Pfam" id="PF23260">
    <property type="entry name" value="TSP1_2"/>
    <property type="match status" value="1"/>
</dbReference>
<dbReference type="GO" id="GO:0030335">
    <property type="term" value="P:positive regulation of cell migration"/>
    <property type="evidence" value="ECO:0007669"/>
    <property type="project" value="TreeGrafter"/>
</dbReference>
<dbReference type="SUPFAM" id="SSF103575">
    <property type="entry name" value="Plexin repeat"/>
    <property type="match status" value="1"/>
</dbReference>
<evidence type="ECO:0000259" key="7">
    <source>
        <dbReference type="PROSITE" id="PS51004"/>
    </source>
</evidence>
<dbReference type="InterPro" id="IPR015943">
    <property type="entry name" value="WD40/YVTN_repeat-like_dom_sf"/>
</dbReference>
<dbReference type="GO" id="GO:0030215">
    <property type="term" value="F:semaphorin receptor binding"/>
    <property type="evidence" value="ECO:0007669"/>
    <property type="project" value="InterPro"/>
</dbReference>
<comment type="subcellular location">
    <subcellularLocation>
        <location evidence="1">Membrane</location>
        <topology evidence="1">Single-pass membrane protein</topology>
    </subcellularLocation>
</comment>
<dbReference type="InterPro" id="IPR036352">
    <property type="entry name" value="Semap_dom_sf"/>
</dbReference>
<dbReference type="PANTHER" id="PTHR11036">
    <property type="entry name" value="SEMAPHORIN"/>
    <property type="match status" value="1"/>
</dbReference>
<evidence type="ECO:0000313" key="8">
    <source>
        <dbReference type="EMBL" id="KAF5402190.1"/>
    </source>
</evidence>
<keyword evidence="4" id="KW-0524">Neurogenesis</keyword>
<dbReference type="AlphaFoldDB" id="A0A8J4WS38"/>
<dbReference type="SUPFAM" id="SSF101912">
    <property type="entry name" value="Sema domain"/>
    <property type="match status" value="1"/>
</dbReference>
<dbReference type="EMBL" id="LUCH01001969">
    <property type="protein sequence ID" value="KAF5402190.1"/>
    <property type="molecule type" value="Genomic_DNA"/>
</dbReference>
<dbReference type="OrthoDB" id="9988752at2759"/>
<dbReference type="Gene3D" id="3.30.1680.10">
    <property type="entry name" value="ligand-binding face of the semaphorins, domain 2"/>
    <property type="match status" value="1"/>
</dbReference>
<gene>
    <name evidence="8" type="ORF">PHET_04276</name>
</gene>
<reference evidence="8" key="1">
    <citation type="submission" date="2019-05" db="EMBL/GenBank/DDBJ databases">
        <title>Annotation for the trematode Paragonimus heterotremus.</title>
        <authorList>
            <person name="Choi Y.-J."/>
        </authorList>
    </citation>
    <scope>NUCLEOTIDE SEQUENCE</scope>
    <source>
        <strain evidence="8">LC</strain>
    </source>
</reference>
<dbReference type="SUPFAM" id="SSF82895">
    <property type="entry name" value="TSP-1 type 1 repeat"/>
    <property type="match status" value="3"/>
</dbReference>
<dbReference type="Pfam" id="PF01403">
    <property type="entry name" value="Sema"/>
    <property type="match status" value="1"/>
</dbReference>
<organism evidence="8 9">
    <name type="scientific">Paragonimus heterotremus</name>
    <dbReference type="NCBI Taxonomy" id="100268"/>
    <lineage>
        <taxon>Eukaryota</taxon>
        <taxon>Metazoa</taxon>
        <taxon>Spiralia</taxon>
        <taxon>Lophotrochozoa</taxon>
        <taxon>Platyhelminthes</taxon>
        <taxon>Trematoda</taxon>
        <taxon>Digenea</taxon>
        <taxon>Plagiorchiida</taxon>
        <taxon>Troglotremata</taxon>
        <taxon>Troglotrematidae</taxon>
        <taxon>Paragonimus</taxon>
    </lineage>
</organism>
<evidence type="ECO:0000256" key="5">
    <source>
        <dbReference type="ARBA" id="ARBA00022989"/>
    </source>
</evidence>
<comment type="caution">
    <text evidence="6">Lacks conserved residue(s) required for the propagation of feature annotation.</text>
</comment>
<dbReference type="InterPro" id="IPR001627">
    <property type="entry name" value="Semap_dom"/>
</dbReference>
<dbReference type="GO" id="GO:0045499">
    <property type="term" value="F:chemorepellent activity"/>
    <property type="evidence" value="ECO:0007669"/>
    <property type="project" value="TreeGrafter"/>
</dbReference>
<comment type="caution">
    <text evidence="8">The sequence shown here is derived from an EMBL/GenBank/DDBJ whole genome shotgun (WGS) entry which is preliminary data.</text>
</comment>
<evidence type="ECO:0000256" key="2">
    <source>
        <dbReference type="ARBA" id="ARBA00022692"/>
    </source>
</evidence>
<dbReference type="InterPro" id="IPR057563">
    <property type="entry name" value="Sema5A/B-like_TSP-1"/>
</dbReference>
<accession>A0A8J4WS38</accession>
<evidence type="ECO:0000256" key="6">
    <source>
        <dbReference type="PROSITE-ProRule" id="PRU00352"/>
    </source>
</evidence>
<dbReference type="InterPro" id="IPR000884">
    <property type="entry name" value="TSP1_rpt"/>
</dbReference>
<evidence type="ECO:0000256" key="1">
    <source>
        <dbReference type="ARBA" id="ARBA00004167"/>
    </source>
</evidence>
<keyword evidence="5" id="KW-1133">Transmembrane helix</keyword>
<name>A0A8J4WS38_9TREM</name>
<dbReference type="SMART" id="SM00209">
    <property type="entry name" value="TSP1"/>
    <property type="match status" value="4"/>
</dbReference>
<dbReference type="GO" id="GO:0071526">
    <property type="term" value="P:semaphorin-plexin signaling pathway"/>
    <property type="evidence" value="ECO:0007669"/>
    <property type="project" value="TreeGrafter"/>
</dbReference>
<keyword evidence="9" id="KW-1185">Reference proteome</keyword>
<dbReference type="Pfam" id="PF00090">
    <property type="entry name" value="TSP_1"/>
    <property type="match status" value="2"/>
</dbReference>
<proteinExistence type="predicted"/>
<dbReference type="SMART" id="SM00630">
    <property type="entry name" value="Sema"/>
    <property type="match status" value="1"/>
</dbReference>
<keyword evidence="5" id="KW-0472">Membrane</keyword>
<dbReference type="Gene3D" id="2.20.100.10">
    <property type="entry name" value="Thrombospondin type-1 (TSP1) repeat"/>
    <property type="match status" value="4"/>
</dbReference>
<dbReference type="InterPro" id="IPR027231">
    <property type="entry name" value="Semaphorin"/>
</dbReference>
<keyword evidence="2" id="KW-0812">Transmembrane</keyword>
<dbReference type="Proteomes" id="UP000748531">
    <property type="component" value="Unassembled WGS sequence"/>
</dbReference>
<evidence type="ECO:0000256" key="3">
    <source>
        <dbReference type="ARBA" id="ARBA00022737"/>
    </source>
</evidence>
<sequence length="1012" mass="112708">MSQQQVNSTSVKASPDTDCTWATDKRLAEKMSIPPGANGCAQNSVTLLLPVNDAFRTVTSSVFRVGLYTCWTNGIAAECSLRQAADLRGPPKIVWSGLNQCPAMPNEPVVATAATNRQLYMGTRFIKGDTSITAIESVSSGFIEQGTASSDVPYFAQTAARLDWIVQDSRTVFVHSFEFHNAIYFIFREMADEVKGRCNKEMVISRVGRVCLSDKGGRDGRLRTFAKATIVCPSETMSQTESTVLVHREVNAVYVDQGTKTLFAVFITPRTMPPSSTVCAYRLTDIEDVFKGPFYMSTGEPTKFANTNDCETSNLRATWFEHHQMYRTIRPKLDQSIMRKEKARWSHLVVDWMPTTLKTDNNLIMFTLDPDRQIISKWHHFKGKTCLIEELRVLRTQPRTTDTNSERVLRLELIRAGQSKETFSETTLFIATTHHLFRLPVARCERLGHRYESCEALHDPYCGWNKPKKRCEPLNLATTVDDSMVLFDSCPSLPVSEQQFSVHGGWGSWSPWSACTPSNDETQLTGFVTNTGGQMLTASLGDSPSRPFEIQGCDCRYRFCSSPYPFGKDTKLCTDGPSIQLANCSVNGHWTEWSSWSACEPACVSSATPDKPENSPSVRTRRRWCLNPATTGNAGKPCVGQAKETVSCPTPKIICPAEQLPNPIWSEWSAWSECSAACSGGRQIRWRQCGRREPGWRLSSQNQISLQSIPTINSASADSDKVLCLGNAYEERPCNENQCPVTKVTSSWTAWYVTDGDLKSGTTERRYRVECVATVPEVDKLQAGTQMQTGECLSDKTSGEVTCHTSADDSLSSSKSNFVNQPWIDNKEVDGMWSAWTDCSRPCGSGVRYRWRPKQSHTNVALIIPSGEPYAANADRQEEVCNTQPCSGRWSCWTAWSACTQPVCSSVPGEQRRHRSCLVPNSVLTRQGEPMDISQCDGGAELAVQSRPCEVTIDEVKCYRSGSDTSGKFKRMFDTPPRESTANNGGKYDKYFRMISFICTAVCLTVFPNHTC</sequence>
<keyword evidence="3" id="KW-0677">Repeat</keyword>
<dbReference type="PROSITE" id="PS50092">
    <property type="entry name" value="TSP1"/>
    <property type="match status" value="3"/>
</dbReference>
<dbReference type="GO" id="GO:0005886">
    <property type="term" value="C:plasma membrane"/>
    <property type="evidence" value="ECO:0007669"/>
    <property type="project" value="TreeGrafter"/>
</dbReference>
<dbReference type="Gene3D" id="2.130.10.10">
    <property type="entry name" value="YVTN repeat-like/Quinoprotein amine dehydrogenase"/>
    <property type="match status" value="1"/>
</dbReference>
<evidence type="ECO:0000313" key="9">
    <source>
        <dbReference type="Proteomes" id="UP000748531"/>
    </source>
</evidence>
<feature type="domain" description="Sema" evidence="7">
    <location>
        <begin position="1"/>
        <end position="441"/>
    </location>
</feature>
<protein>
    <submittedName>
        <fullName evidence="8">Semaphorin-5A</fullName>
    </submittedName>
</protein>
<dbReference type="PANTHER" id="PTHR11036:SF79">
    <property type="entry name" value="SEMAPHORIN 5C, ISOFORM A"/>
    <property type="match status" value="1"/>
</dbReference>
<evidence type="ECO:0000256" key="4">
    <source>
        <dbReference type="ARBA" id="ARBA00022902"/>
    </source>
</evidence>
<dbReference type="InterPro" id="IPR036383">
    <property type="entry name" value="TSP1_rpt_sf"/>
</dbReference>